<evidence type="ECO:0000259" key="6">
    <source>
        <dbReference type="Pfam" id="PF02826"/>
    </source>
</evidence>
<dbReference type="PROSITE" id="PS00671">
    <property type="entry name" value="D_2_HYDROXYACID_DH_3"/>
    <property type="match status" value="1"/>
</dbReference>
<dbReference type="AlphaFoldDB" id="A0A1E3I1X2"/>
<dbReference type="STRING" id="1295533.A0A1E3I1X2"/>
<dbReference type="GeneID" id="30152247"/>
<dbReference type="GO" id="GO:0016618">
    <property type="term" value="F:hydroxypyruvate reductase [NAD(P)H] activity"/>
    <property type="evidence" value="ECO:0007669"/>
    <property type="project" value="TreeGrafter"/>
</dbReference>
<dbReference type="PROSITE" id="PS00670">
    <property type="entry name" value="D_2_HYDROXYACID_DH_2"/>
    <property type="match status" value="1"/>
</dbReference>
<dbReference type="Proteomes" id="UP000094065">
    <property type="component" value="Unassembled WGS sequence"/>
</dbReference>
<dbReference type="SUPFAM" id="SSF52283">
    <property type="entry name" value="Formate/glycerate dehydrogenase catalytic domain-like"/>
    <property type="match status" value="1"/>
</dbReference>
<protein>
    <recommendedName>
        <fullName evidence="9">2-hydroxyacid dehydrogenase</fullName>
    </recommendedName>
</protein>
<feature type="domain" description="D-isomer specific 2-hydroxyacid dehydrogenase catalytic" evidence="5">
    <location>
        <begin position="10"/>
        <end position="332"/>
    </location>
</feature>
<dbReference type="OrthoDB" id="9991913at2759"/>
<evidence type="ECO:0000256" key="2">
    <source>
        <dbReference type="ARBA" id="ARBA00023002"/>
    </source>
</evidence>
<organism evidence="7 8">
    <name type="scientific">Cryptococcus amylolentus CBS 6039</name>
    <dbReference type="NCBI Taxonomy" id="1295533"/>
    <lineage>
        <taxon>Eukaryota</taxon>
        <taxon>Fungi</taxon>
        <taxon>Dikarya</taxon>
        <taxon>Basidiomycota</taxon>
        <taxon>Agaricomycotina</taxon>
        <taxon>Tremellomycetes</taxon>
        <taxon>Tremellales</taxon>
        <taxon>Cryptococcaceae</taxon>
        <taxon>Cryptococcus</taxon>
    </lineage>
</organism>
<dbReference type="InterPro" id="IPR006139">
    <property type="entry name" value="D-isomer_2_OHA_DH_cat_dom"/>
</dbReference>
<dbReference type="Pfam" id="PF02826">
    <property type="entry name" value="2-Hacid_dh_C"/>
    <property type="match status" value="1"/>
</dbReference>
<dbReference type="InterPro" id="IPR050223">
    <property type="entry name" value="D-isomer_2-hydroxyacid_DH"/>
</dbReference>
<name>A0A1E3I1X2_9TREE</name>
<dbReference type="Pfam" id="PF00389">
    <property type="entry name" value="2-Hacid_dh"/>
    <property type="match status" value="1"/>
</dbReference>
<comment type="similarity">
    <text evidence="1 4">Belongs to the D-isomer specific 2-hydroxyacid dehydrogenase family.</text>
</comment>
<dbReference type="InterPro" id="IPR006140">
    <property type="entry name" value="D-isomer_DH_NAD-bd"/>
</dbReference>
<dbReference type="CDD" id="cd12168">
    <property type="entry name" value="Mand_dh_like"/>
    <property type="match status" value="1"/>
</dbReference>
<dbReference type="GO" id="GO:0051287">
    <property type="term" value="F:NAD binding"/>
    <property type="evidence" value="ECO:0007669"/>
    <property type="project" value="InterPro"/>
</dbReference>
<accession>A0A1E3I1X2</accession>
<dbReference type="RefSeq" id="XP_018996640.1">
    <property type="nucleotide sequence ID" value="XM_019134213.1"/>
</dbReference>
<evidence type="ECO:0000313" key="8">
    <source>
        <dbReference type="Proteomes" id="UP000094065"/>
    </source>
</evidence>
<dbReference type="InterPro" id="IPR029752">
    <property type="entry name" value="D-isomer_DH_CS1"/>
</dbReference>
<evidence type="ECO:0000256" key="3">
    <source>
        <dbReference type="ARBA" id="ARBA00023027"/>
    </source>
</evidence>
<keyword evidence="8" id="KW-1185">Reference proteome</keyword>
<gene>
    <name evidence="7" type="ORF">L202_00938</name>
</gene>
<dbReference type="PANTHER" id="PTHR10996">
    <property type="entry name" value="2-HYDROXYACID DEHYDROGENASE-RELATED"/>
    <property type="match status" value="1"/>
</dbReference>
<dbReference type="SUPFAM" id="SSF51735">
    <property type="entry name" value="NAD(P)-binding Rossmann-fold domains"/>
    <property type="match status" value="1"/>
</dbReference>
<dbReference type="PROSITE" id="PS00065">
    <property type="entry name" value="D_2_HYDROXYACID_DH_1"/>
    <property type="match status" value="1"/>
</dbReference>
<evidence type="ECO:0000259" key="5">
    <source>
        <dbReference type="Pfam" id="PF00389"/>
    </source>
</evidence>
<dbReference type="InterPro" id="IPR036291">
    <property type="entry name" value="NAD(P)-bd_dom_sf"/>
</dbReference>
<feature type="domain" description="D-isomer specific 2-hydroxyacid dehydrogenase NAD-binding" evidence="6">
    <location>
        <begin position="126"/>
        <end position="301"/>
    </location>
</feature>
<dbReference type="FunFam" id="3.40.50.720:FF:000203">
    <property type="entry name" value="D-3-phosphoglycerate dehydrogenase (SerA)"/>
    <property type="match status" value="1"/>
</dbReference>
<proteinExistence type="inferred from homology"/>
<evidence type="ECO:0000313" key="7">
    <source>
        <dbReference type="EMBL" id="ODN82640.1"/>
    </source>
</evidence>
<evidence type="ECO:0008006" key="9">
    <source>
        <dbReference type="Google" id="ProtNLM"/>
    </source>
</evidence>
<dbReference type="PANTHER" id="PTHR10996:SF289">
    <property type="entry name" value="2-HYDROXYACID DEHYDROGENASE"/>
    <property type="match status" value="1"/>
</dbReference>
<reference evidence="7 8" key="1">
    <citation type="submission" date="2016-06" db="EMBL/GenBank/DDBJ databases">
        <title>Evolution of pathogenesis and genome organization in the Tremellales.</title>
        <authorList>
            <person name="Cuomo C."/>
            <person name="Litvintseva A."/>
            <person name="Heitman J."/>
            <person name="Chen Y."/>
            <person name="Sun S."/>
            <person name="Springer D."/>
            <person name="Dromer F."/>
            <person name="Young S."/>
            <person name="Zeng Q."/>
            <person name="Chapman S."/>
            <person name="Gujja S."/>
            <person name="Saif S."/>
            <person name="Birren B."/>
        </authorList>
    </citation>
    <scope>NUCLEOTIDE SEQUENCE [LARGE SCALE GENOMIC DNA]</scope>
    <source>
        <strain evidence="7 8">CBS 6039</strain>
    </source>
</reference>
<keyword evidence="2 4" id="KW-0560">Oxidoreductase</keyword>
<dbReference type="EMBL" id="AWGJ01000002">
    <property type="protein sequence ID" value="ODN82640.1"/>
    <property type="molecule type" value="Genomic_DNA"/>
</dbReference>
<dbReference type="Gene3D" id="3.40.50.720">
    <property type="entry name" value="NAD(P)-binding Rossmann-like Domain"/>
    <property type="match status" value="2"/>
</dbReference>
<comment type="caution">
    <text evidence="7">The sequence shown here is derived from an EMBL/GenBank/DDBJ whole genome shotgun (WGS) entry which is preliminary data.</text>
</comment>
<dbReference type="GO" id="GO:0005829">
    <property type="term" value="C:cytosol"/>
    <property type="evidence" value="ECO:0007669"/>
    <property type="project" value="TreeGrafter"/>
</dbReference>
<sequence length="341" mass="37141">MTLTRGSKVLFLDSIKLAKTQLAAFQKVATVVPNTSTTREQFISDLGTKYKDVSGIYRHFKASESIKITGRFDQELVYKLPQSLKFIAHNGAGYDQIDIPSCTTRKIQVSNVPTAVDGATADTGIFLILSVLRQFPLALAHAQAGTFNSALPLSNDPKGKVLGIVGMGGIGSALAVRAKALGMEVIYHNRNRVDAGKEQVLDVRYVRSLEELLKTSDVISLNLPLTPSTHHLISTPQFDLLKPTAVLINTARGPIIDETALIQALKDNKLAGVGLDVYENEPRIPKELLDDPRAVCLPHVGTVTVETQEEMEAVCLRNLETGLRTGKMGFVVAEQKQLLEE</sequence>
<keyword evidence="3" id="KW-0520">NAD</keyword>
<dbReference type="GO" id="GO:0030267">
    <property type="term" value="F:glyoxylate reductase (NADPH) activity"/>
    <property type="evidence" value="ECO:0007669"/>
    <property type="project" value="TreeGrafter"/>
</dbReference>
<evidence type="ECO:0000256" key="4">
    <source>
        <dbReference type="RuleBase" id="RU003719"/>
    </source>
</evidence>
<evidence type="ECO:0000256" key="1">
    <source>
        <dbReference type="ARBA" id="ARBA00005854"/>
    </source>
</evidence>
<dbReference type="InterPro" id="IPR029753">
    <property type="entry name" value="D-isomer_DH_CS"/>
</dbReference>